<keyword evidence="1" id="KW-0418">Kinase</keyword>
<protein>
    <submittedName>
        <fullName evidence="1">PEK kinase</fullName>
    </submittedName>
</protein>
<evidence type="ECO:0000313" key="1">
    <source>
        <dbReference type="EMBL" id="KAF8823080.1"/>
    </source>
</evidence>
<proteinExistence type="predicted"/>
<comment type="caution">
    <text evidence="1">The sequence shown here is derived from an EMBL/GenBank/DDBJ whole genome shotgun (WGS) entry which is preliminary data.</text>
</comment>
<dbReference type="Proteomes" id="UP000823046">
    <property type="component" value="Unassembled WGS sequence"/>
</dbReference>
<keyword evidence="2" id="KW-1185">Reference proteome</keyword>
<dbReference type="GO" id="GO:0016301">
    <property type="term" value="F:kinase activity"/>
    <property type="evidence" value="ECO:0007669"/>
    <property type="project" value="UniProtKB-KW"/>
</dbReference>
<keyword evidence="1" id="KW-0808">Transferase</keyword>
<accession>A0ABQ7JGP4</accession>
<dbReference type="EMBL" id="JADAQX010000003">
    <property type="protein sequence ID" value="KAF8823080.1"/>
    <property type="molecule type" value="Genomic_DNA"/>
</dbReference>
<reference evidence="1 2" key="1">
    <citation type="journal article" date="2020" name="bioRxiv">
        <title>Metabolic contributions of an alphaproteobacterial endosymbiont in the apicomplexan Cardiosporidium cionae.</title>
        <authorList>
            <person name="Hunter E.S."/>
            <person name="Paight C.J."/>
            <person name="Lane C.E."/>
        </authorList>
    </citation>
    <scope>NUCLEOTIDE SEQUENCE [LARGE SCALE GENOMIC DNA]</scope>
    <source>
        <strain evidence="1">ESH_2018</strain>
    </source>
</reference>
<evidence type="ECO:0000313" key="2">
    <source>
        <dbReference type="Proteomes" id="UP000823046"/>
    </source>
</evidence>
<gene>
    <name evidence="1" type="ORF">IE077_000679</name>
</gene>
<name>A0ABQ7JGP4_9APIC</name>
<sequence>MAFLPMDSFGARSPSPPLFFEASKSAVPQEFRPMAPPSPLSKTAKRSNKLIFKSPHPQSQLNESIHSKELEMDLELSSSMPYLAETPQLASSKDVAIKNSMHAYQWTLKDFDIGGYLVRISAYSVRNVKHK</sequence>
<organism evidence="1 2">
    <name type="scientific">Cardiosporidium cionae</name>
    <dbReference type="NCBI Taxonomy" id="476202"/>
    <lineage>
        <taxon>Eukaryota</taxon>
        <taxon>Sar</taxon>
        <taxon>Alveolata</taxon>
        <taxon>Apicomplexa</taxon>
        <taxon>Aconoidasida</taxon>
        <taxon>Nephromycida</taxon>
        <taxon>Cardiosporidium</taxon>
    </lineage>
</organism>